<dbReference type="OrthoDB" id="5817at2157"/>
<dbReference type="Gene3D" id="3.90.1150.10">
    <property type="entry name" value="Aspartate Aminotransferase, domain 1"/>
    <property type="match status" value="1"/>
</dbReference>
<feature type="binding site" evidence="4">
    <location>
        <begin position="213"/>
        <end position="215"/>
    </location>
    <ligand>
        <name>pyridoxal 5'-phosphate</name>
        <dbReference type="ChEBI" id="CHEBI:597326"/>
    </ligand>
</feature>
<feature type="domain" description="Aminotransferase class V" evidence="5">
    <location>
        <begin position="65"/>
        <end position="320"/>
    </location>
</feature>
<keyword evidence="2 4" id="KW-0663">Pyridoxal phosphate</keyword>
<evidence type="ECO:0000256" key="4">
    <source>
        <dbReference type="HAMAP-Rule" id="MF_01675"/>
    </source>
</evidence>
<dbReference type="AlphaFoldDB" id="E1RKE2"/>
<keyword evidence="1 4" id="KW-0808">Transferase</keyword>
<comment type="similarity">
    <text evidence="4">Belongs to the SepCysS family.</text>
</comment>
<dbReference type="NCBIfam" id="TIGR02539">
    <property type="entry name" value="SepCysS"/>
    <property type="match status" value="1"/>
</dbReference>
<protein>
    <recommendedName>
        <fullName evidence="4">O-phospho-L-seryl-tRNA:Cys-tRNA synthase</fullName>
        <ecNumber evidence="4">2.5.1.73</ecNumber>
    </recommendedName>
    <alternativeName>
        <fullName evidence="4">Sep-tRNA:Cys-tRNA synthase</fullName>
        <shortName evidence="4">SepCysS</shortName>
    </alternativeName>
</protein>
<sequence length="394" mass="43182">MKCTGSIEARDVEEMYINIDPIQAGGRLTPEAHKAVIAYADGYSVCDNCLKPFRLDYIKKPPLAEFHEDCAKWLNMDQLRVVPGARRGFQAVASSMVSKGDPVVLTSLSHYTEFVSVEQSGGIPVEIPLSDDKHITADAAAQKIEEVISKFGRPPALMFVEHVDYQYGHIHDIKGITKAAHQYDVPVLVNGAYTVGIMPVDGKDLGADFLVGSGHKSMAAPAPSGVLAANEEYAEKIFRTTQAKGDVTGRTFGIKEVELMGCTLMGVTVMGLIASFPAVQKRVENWNEEVKHSRIVTDALLSIEGTVCLSKCPREHTLTRINTIDSFDKVAQTHKKRGFFLSGDLKKKGITGMIAGSTRVWKYNTFGLTDNQIEYLAKAFQDVAEENGLVVNRE</sequence>
<keyword evidence="3 4" id="KW-0648">Protein biosynthesis</keyword>
<proteinExistence type="inferred from homology"/>
<dbReference type="InterPro" id="IPR015422">
    <property type="entry name" value="PyrdxlP-dep_Trfase_small"/>
</dbReference>
<dbReference type="Proteomes" id="UP000006565">
    <property type="component" value="Chromosome"/>
</dbReference>
<dbReference type="PANTHER" id="PTHR43586:SF3">
    <property type="entry name" value="O-PHOSPHO-L-SERYL-TRNA:CYS-TRNA SYNTHASE"/>
    <property type="match status" value="1"/>
</dbReference>
<comment type="cofactor">
    <cofactor evidence="4">
        <name>pyridoxal 5'-phosphate</name>
        <dbReference type="ChEBI" id="CHEBI:597326"/>
    </cofactor>
</comment>
<name>E1RKE2_METP4</name>
<dbReference type="GO" id="GO:0006412">
    <property type="term" value="P:translation"/>
    <property type="evidence" value="ECO:0007669"/>
    <property type="project" value="UniProtKB-KW"/>
</dbReference>
<evidence type="ECO:0000313" key="6">
    <source>
        <dbReference type="EMBL" id="ADN35795.1"/>
    </source>
</evidence>
<dbReference type="HOGENOM" id="CLU_060476_0_0_2"/>
<accession>E1RKE2</accession>
<dbReference type="HAMAP" id="MF_01675">
    <property type="entry name" value="Sep_Cys_tRNA_synth"/>
    <property type="match status" value="1"/>
</dbReference>
<dbReference type="STRING" id="679926.Mpet_1028"/>
<dbReference type="Pfam" id="PF00266">
    <property type="entry name" value="Aminotran_5"/>
    <property type="match status" value="1"/>
</dbReference>
<dbReference type="InterPro" id="IPR000192">
    <property type="entry name" value="Aminotrans_V_dom"/>
</dbReference>
<feature type="binding site" evidence="4">
    <location>
        <begin position="85"/>
        <end position="86"/>
    </location>
    <ligand>
        <name>pyridoxal 5'-phosphate</name>
        <dbReference type="ChEBI" id="CHEBI:597326"/>
    </ligand>
</feature>
<feature type="modified residue" description="N6-(pyridoxal phosphate)lysine" evidence="4">
    <location>
        <position position="216"/>
    </location>
</feature>
<reference evidence="6 7" key="1">
    <citation type="journal article" date="2010" name="Stand. Genomic Sci.">
        <title>Complete genome sequence of Methanoplanus petrolearius type strain (SEBR 4847).</title>
        <authorList>
            <person name="Brambilla E."/>
            <person name="Djao O.D."/>
            <person name="Daligault H."/>
            <person name="Lapidus A."/>
            <person name="Lucas S."/>
            <person name="Hammon N."/>
            <person name="Nolan M."/>
            <person name="Tice H."/>
            <person name="Cheng J.F."/>
            <person name="Han C."/>
            <person name="Tapia R."/>
            <person name="Goodwin L."/>
            <person name="Pitluck S."/>
            <person name="Liolios K."/>
            <person name="Ivanova N."/>
            <person name="Mavromatis K."/>
            <person name="Mikhailova N."/>
            <person name="Pati A."/>
            <person name="Chen A."/>
            <person name="Palaniappan K."/>
            <person name="Land M."/>
            <person name="Hauser L."/>
            <person name="Chang Y.J."/>
            <person name="Jeffries C.D."/>
            <person name="Rohde M."/>
            <person name="Spring S."/>
            <person name="Sikorski J."/>
            <person name="Goker M."/>
            <person name="Woyke T."/>
            <person name="Bristow J."/>
            <person name="Eisen J.A."/>
            <person name="Markowitz V."/>
            <person name="Hugenholtz P."/>
            <person name="Kyrpides N.C."/>
            <person name="Klenk H.P."/>
        </authorList>
    </citation>
    <scope>NUCLEOTIDE SEQUENCE [LARGE SCALE GENOMIC DNA]</scope>
    <source>
        <strain evidence="7">DSM 11571 / OCM 486 / SEBR 4847</strain>
    </source>
</reference>
<dbReference type="InterPro" id="IPR015421">
    <property type="entry name" value="PyrdxlP-dep_Trfase_major"/>
</dbReference>
<dbReference type="eggNOG" id="arCOG00091">
    <property type="taxonomic scope" value="Archaea"/>
</dbReference>
<dbReference type="GeneID" id="9743492"/>
<dbReference type="EC" id="2.5.1.73" evidence="4"/>
<evidence type="ECO:0000259" key="5">
    <source>
        <dbReference type="Pfam" id="PF00266"/>
    </source>
</evidence>
<dbReference type="GO" id="GO:0043766">
    <property type="term" value="F:Sep-tRNA:Cys-tRNA synthase activity"/>
    <property type="evidence" value="ECO:0007669"/>
    <property type="project" value="UniProtKB-UniRule"/>
</dbReference>
<dbReference type="InterPro" id="IPR015424">
    <property type="entry name" value="PyrdxlP-dep_Trfase"/>
</dbReference>
<evidence type="ECO:0000256" key="3">
    <source>
        <dbReference type="ARBA" id="ARBA00022917"/>
    </source>
</evidence>
<dbReference type="Gene3D" id="3.40.640.10">
    <property type="entry name" value="Type I PLP-dependent aspartate aminotransferase-like (Major domain)"/>
    <property type="match status" value="1"/>
</dbReference>
<organism evidence="6 7">
    <name type="scientific">Methanolacinia petrolearia (strain DSM 11571 / OCM 486 / SEBR 4847)</name>
    <name type="common">Methanoplanus petrolearius</name>
    <dbReference type="NCBI Taxonomy" id="679926"/>
    <lineage>
        <taxon>Archaea</taxon>
        <taxon>Methanobacteriati</taxon>
        <taxon>Methanobacteriota</taxon>
        <taxon>Stenosarchaea group</taxon>
        <taxon>Methanomicrobia</taxon>
        <taxon>Methanomicrobiales</taxon>
        <taxon>Methanomicrobiaceae</taxon>
        <taxon>Methanolacinia</taxon>
    </lineage>
</organism>
<dbReference type="PANTHER" id="PTHR43586">
    <property type="entry name" value="CYSTEINE DESULFURASE"/>
    <property type="match status" value="1"/>
</dbReference>
<dbReference type="KEGG" id="mpi:Mpet_1028"/>
<keyword evidence="7" id="KW-1185">Reference proteome</keyword>
<dbReference type="NCBIfam" id="NF006810">
    <property type="entry name" value="PRK09331.1"/>
    <property type="match status" value="1"/>
</dbReference>
<dbReference type="InterPro" id="IPR013375">
    <property type="entry name" value="Sep_Cys-tRNA_synth_arc"/>
</dbReference>
<comment type="catalytic activity">
    <reaction evidence="4">
        <text>O-phospho-L-seryl-tRNA(Cys) + hydrogen sulfide + H(+) = L-cysteinyl-tRNA(Cys) + phosphate</text>
        <dbReference type="Rhea" id="RHEA:25686"/>
        <dbReference type="Rhea" id="RHEA-COMP:9679"/>
        <dbReference type="Rhea" id="RHEA-COMP:9719"/>
        <dbReference type="ChEBI" id="CHEBI:15378"/>
        <dbReference type="ChEBI" id="CHEBI:29919"/>
        <dbReference type="ChEBI" id="CHEBI:43474"/>
        <dbReference type="ChEBI" id="CHEBI:78517"/>
        <dbReference type="ChEBI" id="CHEBI:78551"/>
        <dbReference type="EC" id="2.5.1.73"/>
    </reaction>
</comment>
<evidence type="ECO:0000313" key="7">
    <source>
        <dbReference type="Proteomes" id="UP000006565"/>
    </source>
</evidence>
<dbReference type="EMBL" id="CP002117">
    <property type="protein sequence ID" value="ADN35795.1"/>
    <property type="molecule type" value="Genomic_DNA"/>
</dbReference>
<evidence type="ECO:0000256" key="1">
    <source>
        <dbReference type="ARBA" id="ARBA00022679"/>
    </source>
</evidence>
<gene>
    <name evidence="6" type="ordered locus">Mpet_1028</name>
</gene>
<dbReference type="SUPFAM" id="SSF53383">
    <property type="entry name" value="PLP-dependent transferases"/>
    <property type="match status" value="1"/>
</dbReference>
<comment type="function">
    <text evidence="4">Converts O-phospho-L-seryl-tRNA(Cys) (Sep-tRNA(Cys)) to L-cysteinyl-tRNA(Cys) (Cys-tRNA(Cys)).</text>
</comment>
<evidence type="ECO:0000256" key="2">
    <source>
        <dbReference type="ARBA" id="ARBA00022898"/>
    </source>
</evidence>
<dbReference type="RefSeq" id="WP_013328973.1">
    <property type="nucleotide sequence ID" value="NC_014507.1"/>
</dbReference>
<comment type="subunit">
    <text evidence="4">Homodimer. Interacts with SepRS.</text>
</comment>
<feature type="binding site" evidence="4">
    <location>
        <position position="190"/>
    </location>
    <ligand>
        <name>pyridoxal 5'-phosphate</name>
        <dbReference type="ChEBI" id="CHEBI:597326"/>
    </ligand>
</feature>